<dbReference type="GO" id="GO:0098797">
    <property type="term" value="C:plasma membrane protein complex"/>
    <property type="evidence" value="ECO:0007669"/>
    <property type="project" value="TreeGrafter"/>
</dbReference>
<comment type="similarity">
    <text evidence="2">Belongs to the TonB family.</text>
</comment>
<evidence type="ECO:0000313" key="12">
    <source>
        <dbReference type="Proteomes" id="UP000500806"/>
    </source>
</evidence>
<dbReference type="PANTHER" id="PTHR33446">
    <property type="entry name" value="PROTEIN TONB-RELATED"/>
    <property type="match status" value="1"/>
</dbReference>
<evidence type="ECO:0000256" key="7">
    <source>
        <dbReference type="ARBA" id="ARBA00022927"/>
    </source>
</evidence>
<dbReference type="NCBIfam" id="TIGR01352">
    <property type="entry name" value="tonB_Cterm"/>
    <property type="match status" value="1"/>
</dbReference>
<dbReference type="Pfam" id="PF03544">
    <property type="entry name" value="TonB_C"/>
    <property type="match status" value="1"/>
</dbReference>
<dbReference type="InterPro" id="IPR037682">
    <property type="entry name" value="TonB_C"/>
</dbReference>
<proteinExistence type="inferred from homology"/>
<keyword evidence="4" id="KW-1003">Cell membrane</keyword>
<feature type="domain" description="TonB C-terminal" evidence="10">
    <location>
        <begin position="107"/>
        <end position="198"/>
    </location>
</feature>
<evidence type="ECO:0000256" key="1">
    <source>
        <dbReference type="ARBA" id="ARBA00004383"/>
    </source>
</evidence>
<keyword evidence="9" id="KW-0472">Membrane</keyword>
<organism evidence="11 12">
    <name type="scientific">Polynucleobacter antarcticus</name>
    <dbReference type="NCBI Taxonomy" id="1743162"/>
    <lineage>
        <taxon>Bacteria</taxon>
        <taxon>Pseudomonadati</taxon>
        <taxon>Pseudomonadota</taxon>
        <taxon>Betaproteobacteria</taxon>
        <taxon>Burkholderiales</taxon>
        <taxon>Burkholderiaceae</taxon>
        <taxon>Polynucleobacter</taxon>
    </lineage>
</organism>
<sequence length="198" mass="21804">MKSTVDKETWAILIVSTLHLGILFGLAQMQGFPSYAQSADAITINLTNSYLVADYAQARIQNYSKFKPKIAEQKISDKNTEVVNEVHPAGAHSSESGSRESTLSLSPSFASRNLLDNPRPPYPLKSRRMGEQGMVKLKLCINTHGLVANIALVNSSGYEHLDQSALDTVKTWRFSALNASAPHADDCYRIPIHFKLEG</sequence>
<dbReference type="KEGG" id="pani:DCO16_08585"/>
<dbReference type="InterPro" id="IPR051045">
    <property type="entry name" value="TonB-dependent_transducer"/>
</dbReference>
<name>A0A6M9PLL0_9BURK</name>
<evidence type="ECO:0000256" key="5">
    <source>
        <dbReference type="ARBA" id="ARBA00022519"/>
    </source>
</evidence>
<dbReference type="PROSITE" id="PS52015">
    <property type="entry name" value="TONB_CTD"/>
    <property type="match status" value="1"/>
</dbReference>
<evidence type="ECO:0000256" key="6">
    <source>
        <dbReference type="ARBA" id="ARBA00022692"/>
    </source>
</evidence>
<dbReference type="GO" id="GO:0031992">
    <property type="term" value="F:energy transducer activity"/>
    <property type="evidence" value="ECO:0007669"/>
    <property type="project" value="TreeGrafter"/>
</dbReference>
<gene>
    <name evidence="11" type="ORF">DCO16_08585</name>
</gene>
<dbReference type="Gene3D" id="3.30.1150.10">
    <property type="match status" value="1"/>
</dbReference>
<dbReference type="EMBL" id="CP028941">
    <property type="protein sequence ID" value="QKM63104.1"/>
    <property type="molecule type" value="Genomic_DNA"/>
</dbReference>
<evidence type="ECO:0000256" key="9">
    <source>
        <dbReference type="ARBA" id="ARBA00023136"/>
    </source>
</evidence>
<reference evidence="11 12" key="1">
    <citation type="submission" date="2018-04" db="EMBL/GenBank/DDBJ databases">
        <title>Polynucleobacter sp. LimPoW16 genome.</title>
        <authorList>
            <person name="Hahn M.W."/>
        </authorList>
    </citation>
    <scope>NUCLEOTIDE SEQUENCE [LARGE SCALE GENOMIC DNA]</scope>
    <source>
        <strain evidence="11 12">LimPoW16</strain>
    </source>
</reference>
<keyword evidence="8" id="KW-1133">Transmembrane helix</keyword>
<keyword evidence="6" id="KW-0812">Transmembrane</keyword>
<dbReference type="GO" id="GO:0055085">
    <property type="term" value="P:transmembrane transport"/>
    <property type="evidence" value="ECO:0007669"/>
    <property type="project" value="InterPro"/>
</dbReference>
<evidence type="ECO:0000256" key="8">
    <source>
        <dbReference type="ARBA" id="ARBA00022989"/>
    </source>
</evidence>
<protein>
    <recommendedName>
        <fullName evidence="10">TonB C-terminal domain-containing protein</fullName>
    </recommendedName>
</protein>
<keyword evidence="5" id="KW-0997">Cell inner membrane</keyword>
<dbReference type="InterPro" id="IPR006260">
    <property type="entry name" value="TonB/TolA_C"/>
</dbReference>
<accession>A0A6M9PLL0</accession>
<keyword evidence="12" id="KW-1185">Reference proteome</keyword>
<dbReference type="Proteomes" id="UP000500806">
    <property type="component" value="Chromosome"/>
</dbReference>
<dbReference type="PANTHER" id="PTHR33446:SF2">
    <property type="entry name" value="PROTEIN TONB"/>
    <property type="match status" value="1"/>
</dbReference>
<evidence type="ECO:0000256" key="4">
    <source>
        <dbReference type="ARBA" id="ARBA00022475"/>
    </source>
</evidence>
<keyword evidence="3" id="KW-0813">Transport</keyword>
<dbReference type="SUPFAM" id="SSF74653">
    <property type="entry name" value="TolA/TonB C-terminal domain"/>
    <property type="match status" value="1"/>
</dbReference>
<evidence type="ECO:0000313" key="11">
    <source>
        <dbReference type="EMBL" id="QKM63104.1"/>
    </source>
</evidence>
<dbReference type="GO" id="GO:0015031">
    <property type="term" value="P:protein transport"/>
    <property type="evidence" value="ECO:0007669"/>
    <property type="project" value="UniProtKB-KW"/>
</dbReference>
<dbReference type="AlphaFoldDB" id="A0A6M9PLL0"/>
<evidence type="ECO:0000256" key="2">
    <source>
        <dbReference type="ARBA" id="ARBA00006555"/>
    </source>
</evidence>
<comment type="subcellular location">
    <subcellularLocation>
        <location evidence="1">Cell inner membrane</location>
        <topology evidence="1">Single-pass membrane protein</topology>
        <orientation evidence="1">Periplasmic side</orientation>
    </subcellularLocation>
</comment>
<evidence type="ECO:0000259" key="10">
    <source>
        <dbReference type="PROSITE" id="PS52015"/>
    </source>
</evidence>
<evidence type="ECO:0000256" key="3">
    <source>
        <dbReference type="ARBA" id="ARBA00022448"/>
    </source>
</evidence>
<keyword evidence="7" id="KW-0653">Protein transport</keyword>